<evidence type="ECO:0000256" key="2">
    <source>
        <dbReference type="ARBA" id="ARBA00022723"/>
    </source>
</evidence>
<dbReference type="GO" id="GO:0008270">
    <property type="term" value="F:zinc ion binding"/>
    <property type="evidence" value="ECO:0007669"/>
    <property type="project" value="InterPro"/>
</dbReference>
<evidence type="ECO:0000259" key="7">
    <source>
        <dbReference type="PROSITE" id="PS50048"/>
    </source>
</evidence>
<dbReference type="VEuPathDB" id="FungiDB:A1O9_11054"/>
<feature type="domain" description="Zn(2)-C6 fungal-type" evidence="7">
    <location>
        <begin position="12"/>
        <end position="42"/>
    </location>
</feature>
<dbReference type="OrthoDB" id="4116254at2759"/>
<dbReference type="GO" id="GO:0005634">
    <property type="term" value="C:nucleus"/>
    <property type="evidence" value="ECO:0007669"/>
    <property type="project" value="UniProtKB-SubCell"/>
</dbReference>
<keyword evidence="5" id="KW-0804">Transcription</keyword>
<dbReference type="InterPro" id="IPR036864">
    <property type="entry name" value="Zn2-C6_fun-type_DNA-bd_sf"/>
</dbReference>
<dbReference type="Gene3D" id="4.10.240.10">
    <property type="entry name" value="Zn(2)-C6 fungal-type DNA-binding domain"/>
    <property type="match status" value="1"/>
</dbReference>
<dbReference type="AlphaFoldDB" id="A0A072PC38"/>
<dbReference type="GeneID" id="25285954"/>
<evidence type="ECO:0000256" key="4">
    <source>
        <dbReference type="ARBA" id="ARBA00023125"/>
    </source>
</evidence>
<dbReference type="CDD" id="cd12148">
    <property type="entry name" value="fungal_TF_MHR"/>
    <property type="match status" value="1"/>
</dbReference>
<evidence type="ECO:0000256" key="6">
    <source>
        <dbReference type="ARBA" id="ARBA00023242"/>
    </source>
</evidence>
<dbReference type="GO" id="GO:0003677">
    <property type="term" value="F:DNA binding"/>
    <property type="evidence" value="ECO:0007669"/>
    <property type="project" value="UniProtKB-KW"/>
</dbReference>
<evidence type="ECO:0000256" key="1">
    <source>
        <dbReference type="ARBA" id="ARBA00004123"/>
    </source>
</evidence>
<dbReference type="PANTHER" id="PTHR47338">
    <property type="entry name" value="ZN(II)2CYS6 TRANSCRIPTION FACTOR (EUROFUNG)-RELATED"/>
    <property type="match status" value="1"/>
</dbReference>
<dbReference type="InterPro" id="IPR001138">
    <property type="entry name" value="Zn2Cys6_DnaBD"/>
</dbReference>
<keyword evidence="4" id="KW-0238">DNA-binding</keyword>
<name>A0A072PC38_9EURO</name>
<dbReference type="HOGENOM" id="CLU_384028_0_0_1"/>
<proteinExistence type="predicted"/>
<dbReference type="RefSeq" id="XP_013255735.1">
    <property type="nucleotide sequence ID" value="XM_013400281.1"/>
</dbReference>
<evidence type="ECO:0000313" key="8">
    <source>
        <dbReference type="EMBL" id="KEF53145.1"/>
    </source>
</evidence>
<keyword evidence="3" id="KW-0805">Transcription regulation</keyword>
<keyword evidence="6" id="KW-0539">Nucleus</keyword>
<gene>
    <name evidence="8" type="ORF">A1O9_11054</name>
</gene>
<dbReference type="EMBL" id="AMGV01000015">
    <property type="protein sequence ID" value="KEF53145.1"/>
    <property type="molecule type" value="Genomic_DNA"/>
</dbReference>
<reference evidence="8 9" key="1">
    <citation type="submission" date="2013-03" db="EMBL/GenBank/DDBJ databases">
        <title>The Genome Sequence of Exophiala aquamarina CBS 119918.</title>
        <authorList>
            <consortium name="The Broad Institute Genomics Platform"/>
            <person name="Cuomo C."/>
            <person name="de Hoog S."/>
            <person name="Gorbushina A."/>
            <person name="Walker B."/>
            <person name="Young S.K."/>
            <person name="Zeng Q."/>
            <person name="Gargeya S."/>
            <person name="Fitzgerald M."/>
            <person name="Haas B."/>
            <person name="Abouelleil A."/>
            <person name="Allen A.W."/>
            <person name="Alvarado L."/>
            <person name="Arachchi H.M."/>
            <person name="Berlin A.M."/>
            <person name="Chapman S.B."/>
            <person name="Gainer-Dewar J."/>
            <person name="Goldberg J."/>
            <person name="Griggs A."/>
            <person name="Gujja S."/>
            <person name="Hansen M."/>
            <person name="Howarth C."/>
            <person name="Imamovic A."/>
            <person name="Ireland A."/>
            <person name="Larimer J."/>
            <person name="McCowan C."/>
            <person name="Murphy C."/>
            <person name="Pearson M."/>
            <person name="Poon T.W."/>
            <person name="Priest M."/>
            <person name="Roberts A."/>
            <person name="Saif S."/>
            <person name="Shea T."/>
            <person name="Sisk P."/>
            <person name="Sykes S."/>
            <person name="Wortman J."/>
            <person name="Nusbaum C."/>
            <person name="Birren B."/>
        </authorList>
    </citation>
    <scope>NUCLEOTIDE SEQUENCE [LARGE SCALE GENOMIC DNA]</scope>
    <source>
        <strain evidence="8 9">CBS 119918</strain>
    </source>
</reference>
<dbReference type="SUPFAM" id="SSF57701">
    <property type="entry name" value="Zn2/Cys6 DNA-binding domain"/>
    <property type="match status" value="1"/>
</dbReference>
<dbReference type="SMART" id="SM00066">
    <property type="entry name" value="GAL4"/>
    <property type="match status" value="1"/>
</dbReference>
<comment type="caution">
    <text evidence="8">The sequence shown here is derived from an EMBL/GenBank/DDBJ whole genome shotgun (WGS) entry which is preliminary data.</text>
</comment>
<dbReference type="InterPro" id="IPR050815">
    <property type="entry name" value="TF_fung"/>
</dbReference>
<keyword evidence="2" id="KW-0479">Metal-binding</keyword>
<dbReference type="Proteomes" id="UP000027920">
    <property type="component" value="Unassembled WGS sequence"/>
</dbReference>
<dbReference type="PROSITE" id="PS50048">
    <property type="entry name" value="ZN2_CY6_FUNGAL_2"/>
    <property type="match status" value="1"/>
</dbReference>
<accession>A0A072PC38</accession>
<organism evidence="8 9">
    <name type="scientific">Exophiala aquamarina CBS 119918</name>
    <dbReference type="NCBI Taxonomy" id="1182545"/>
    <lineage>
        <taxon>Eukaryota</taxon>
        <taxon>Fungi</taxon>
        <taxon>Dikarya</taxon>
        <taxon>Ascomycota</taxon>
        <taxon>Pezizomycotina</taxon>
        <taxon>Eurotiomycetes</taxon>
        <taxon>Chaetothyriomycetidae</taxon>
        <taxon>Chaetothyriales</taxon>
        <taxon>Herpotrichiellaceae</taxon>
        <taxon>Exophiala</taxon>
    </lineage>
</organism>
<protein>
    <recommendedName>
        <fullName evidence="7">Zn(2)-C6 fungal-type domain-containing protein</fullName>
    </recommendedName>
</protein>
<evidence type="ECO:0000256" key="5">
    <source>
        <dbReference type="ARBA" id="ARBA00023163"/>
    </source>
</evidence>
<dbReference type="PANTHER" id="PTHR47338:SF5">
    <property type="entry name" value="ZN(II)2CYS6 TRANSCRIPTION FACTOR (EUROFUNG)"/>
    <property type="match status" value="1"/>
</dbReference>
<dbReference type="STRING" id="1182545.A0A072PC38"/>
<evidence type="ECO:0000313" key="9">
    <source>
        <dbReference type="Proteomes" id="UP000027920"/>
    </source>
</evidence>
<dbReference type="PROSITE" id="PS00463">
    <property type="entry name" value="ZN2_CY6_FUNGAL_1"/>
    <property type="match status" value="1"/>
</dbReference>
<dbReference type="CDD" id="cd00067">
    <property type="entry name" value="GAL4"/>
    <property type="match status" value="1"/>
</dbReference>
<dbReference type="GO" id="GO:0000981">
    <property type="term" value="F:DNA-binding transcription factor activity, RNA polymerase II-specific"/>
    <property type="evidence" value="ECO:0007669"/>
    <property type="project" value="InterPro"/>
</dbReference>
<dbReference type="Pfam" id="PF00172">
    <property type="entry name" value="Zn_clus"/>
    <property type="match status" value="1"/>
</dbReference>
<keyword evidence="9" id="KW-1185">Reference proteome</keyword>
<comment type="subcellular location">
    <subcellularLocation>
        <location evidence="1">Nucleus</location>
    </subcellularLocation>
</comment>
<evidence type="ECO:0000256" key="3">
    <source>
        <dbReference type="ARBA" id="ARBA00023015"/>
    </source>
</evidence>
<sequence>MQDIPMKMSPTACEHCRCQKIRCSRTIPICSRCSRRQFHCHYPEPPRRRLVASTKQNLDEVKNRSTCVESGTVDARDEYTVEITAERSLPSTIFSPPQTEHSVRHLVEAASFNGKPLGRSTPRHATHAVCSLLPDHEVGLAMIEIFLTRHFPASLIFQRELLIEDYRAGNVSDHVLLSILAVVSLLLKGHPHNSIGATASITLRDDQGRLWAEEASRLTLSTADRPSLDTIRASEVLGFYWWAVGETERSAFYLSVTRHSLRMMKKRVLSRSSTDPTELKSLRCFHRLRQACWIKASLHDEARCSESFPLFLTPQHGGIEAYLEELSAIDETLAPNVDPNDWFTWDEVMGRNCASLCVRAFVLWGAIRDLVRQQWYGATTGYMTTLFEHDRRLEDFYSSVPTELKARNSVISCQPERLRRNMFFVNSIYHLCMIFLHSSAVPGLSGKGAKIQMSSTLSQTCARTALLNANLFAKMAREFLCTAPDFSKVPTFIGYCAFIAGSVHAFMLSADPRPSSNPHWARSLVSLHLLQGLGHYFPVILVFWRDLRAQLEAISGKQLCITDNAMRTIIHRTDSKAVEEEDVSAINKSLAELAKHRQGVSRLRPYAVTPSTDDFEDQDQMRHGKTVQQEYRHLVEDHPALSHPETPFATIQHDFNAVEADTDQRLETPFINDAYGSPTLSLPYTALHLDDEQMEDLFSETLQSTAGLTAADLFGLPGLF</sequence>